<keyword evidence="2" id="KW-0472">Membrane</keyword>
<feature type="transmembrane region" description="Helical" evidence="2">
    <location>
        <begin position="81"/>
        <end position="106"/>
    </location>
</feature>
<keyword evidence="2" id="KW-1133">Transmembrane helix</keyword>
<proteinExistence type="predicted"/>
<comment type="caution">
    <text evidence="3">The sequence shown here is derived from an EMBL/GenBank/DDBJ whole genome shotgun (WGS) entry which is preliminary data.</text>
</comment>
<feature type="compositionally biased region" description="Polar residues" evidence="1">
    <location>
        <begin position="32"/>
        <end position="50"/>
    </location>
</feature>
<feature type="region of interest" description="Disordered" evidence="1">
    <location>
        <begin position="1"/>
        <end position="65"/>
    </location>
</feature>
<evidence type="ECO:0000256" key="2">
    <source>
        <dbReference type="SAM" id="Phobius"/>
    </source>
</evidence>
<protein>
    <submittedName>
        <fullName evidence="3">Uncharacterized protein</fullName>
    </submittedName>
</protein>
<gene>
    <name evidence="3" type="ORF">Pmani_028568</name>
</gene>
<evidence type="ECO:0000313" key="4">
    <source>
        <dbReference type="Proteomes" id="UP001292094"/>
    </source>
</evidence>
<reference evidence="3" key="1">
    <citation type="submission" date="2023-11" db="EMBL/GenBank/DDBJ databases">
        <title>Genome assemblies of two species of porcelain crab, Petrolisthes cinctipes and Petrolisthes manimaculis (Anomura: Porcellanidae).</title>
        <authorList>
            <person name="Angst P."/>
        </authorList>
    </citation>
    <scope>NUCLEOTIDE SEQUENCE</scope>
    <source>
        <strain evidence="3">PB745_02</strain>
        <tissue evidence="3">Gill</tissue>
    </source>
</reference>
<evidence type="ECO:0000256" key="1">
    <source>
        <dbReference type="SAM" id="MobiDB-lite"/>
    </source>
</evidence>
<keyword evidence="4" id="KW-1185">Reference proteome</keyword>
<accession>A0AAE1P1U2</accession>
<name>A0AAE1P1U2_9EUCA</name>
<dbReference type="EMBL" id="JAWZYT010003294">
    <property type="protein sequence ID" value="KAK4299126.1"/>
    <property type="molecule type" value="Genomic_DNA"/>
</dbReference>
<dbReference type="AlphaFoldDB" id="A0AAE1P1U2"/>
<organism evidence="3 4">
    <name type="scientific">Petrolisthes manimaculis</name>
    <dbReference type="NCBI Taxonomy" id="1843537"/>
    <lineage>
        <taxon>Eukaryota</taxon>
        <taxon>Metazoa</taxon>
        <taxon>Ecdysozoa</taxon>
        <taxon>Arthropoda</taxon>
        <taxon>Crustacea</taxon>
        <taxon>Multicrustacea</taxon>
        <taxon>Malacostraca</taxon>
        <taxon>Eumalacostraca</taxon>
        <taxon>Eucarida</taxon>
        <taxon>Decapoda</taxon>
        <taxon>Pleocyemata</taxon>
        <taxon>Anomura</taxon>
        <taxon>Galatheoidea</taxon>
        <taxon>Porcellanidae</taxon>
        <taxon>Petrolisthes</taxon>
    </lineage>
</organism>
<feature type="compositionally biased region" description="Low complexity" evidence="1">
    <location>
        <begin position="9"/>
        <end position="26"/>
    </location>
</feature>
<dbReference type="Proteomes" id="UP001292094">
    <property type="component" value="Unassembled WGS sequence"/>
</dbReference>
<evidence type="ECO:0000313" key="3">
    <source>
        <dbReference type="EMBL" id="KAK4299126.1"/>
    </source>
</evidence>
<sequence length="130" mass="14721">MTTKKRSQSESSNNNNHNNNNKNNSKTRPANKVQSQVRSINRTDNPNPNQHQHKKAINQTPSNEKVEVERGPSFFQSIGRLVVILGKGFVAVTLFALIFNFSLALVNKFIFRGTLDRYIPLKGWKDVVGK</sequence>
<keyword evidence="2" id="KW-0812">Transmembrane</keyword>